<dbReference type="InterPro" id="IPR011006">
    <property type="entry name" value="CheY-like_superfamily"/>
</dbReference>
<evidence type="ECO:0000259" key="3">
    <source>
        <dbReference type="PROSITE" id="PS50930"/>
    </source>
</evidence>
<dbReference type="Gene3D" id="2.40.50.1020">
    <property type="entry name" value="LytTr DNA-binding domain"/>
    <property type="match status" value="1"/>
</dbReference>
<feature type="domain" description="Response regulatory" evidence="2">
    <location>
        <begin position="6"/>
        <end position="117"/>
    </location>
</feature>
<protein>
    <submittedName>
        <fullName evidence="4">LytTR family DNA-binding domain-containing protein</fullName>
    </submittedName>
</protein>
<evidence type="ECO:0000256" key="1">
    <source>
        <dbReference type="PROSITE-ProRule" id="PRU00169"/>
    </source>
</evidence>
<dbReference type="PROSITE" id="PS50930">
    <property type="entry name" value="HTH_LYTTR"/>
    <property type="match status" value="1"/>
</dbReference>
<comment type="caution">
    <text evidence="4">The sequence shown here is derived from an EMBL/GenBank/DDBJ whole genome shotgun (WGS) entry which is preliminary data.</text>
</comment>
<dbReference type="PROSITE" id="PS50110">
    <property type="entry name" value="RESPONSE_REGULATORY"/>
    <property type="match status" value="1"/>
</dbReference>
<sequence>MTTMLTALIADDEALARRLLAEYLGAHPHIRLVAECEDGETALARIEALAPDLVFLDIQMPRLSGIEVLELSGRRHGVIFTTAFDAHAIKAFELHAVDYLLKPFSQQRFDAALARAAQLRQAAAIDPQALAVAARGGQYLQRLLIREREQVHVIPVEQIDWLEAQGDYLAVHAQGRSRLKLQKISEIEAQLDPAAFVRVHRSAIINVAALAAIERHGSEGHAARLRSGALVPISRSGLERLRSVTGSL</sequence>
<organism evidence="4 5">
    <name type="scientific">Roseateles agri</name>
    <dbReference type="NCBI Taxonomy" id="3098619"/>
    <lineage>
        <taxon>Bacteria</taxon>
        <taxon>Pseudomonadati</taxon>
        <taxon>Pseudomonadota</taxon>
        <taxon>Betaproteobacteria</taxon>
        <taxon>Burkholderiales</taxon>
        <taxon>Sphaerotilaceae</taxon>
        <taxon>Roseateles</taxon>
    </lineage>
</organism>
<dbReference type="RefSeq" id="WP_320423695.1">
    <property type="nucleotide sequence ID" value="NZ_JAXCLA010000004.1"/>
</dbReference>
<keyword evidence="5" id="KW-1185">Reference proteome</keyword>
<dbReference type="InterPro" id="IPR001789">
    <property type="entry name" value="Sig_transdc_resp-reg_receiver"/>
</dbReference>
<dbReference type="SMART" id="SM00448">
    <property type="entry name" value="REC"/>
    <property type="match status" value="1"/>
</dbReference>
<dbReference type="Proteomes" id="UP001285263">
    <property type="component" value="Unassembled WGS sequence"/>
</dbReference>
<feature type="modified residue" description="4-aspartylphosphate" evidence="1">
    <location>
        <position position="57"/>
    </location>
</feature>
<keyword evidence="4" id="KW-0238">DNA-binding</keyword>
<dbReference type="Gene3D" id="3.40.50.2300">
    <property type="match status" value="1"/>
</dbReference>
<dbReference type="Pfam" id="PF04397">
    <property type="entry name" value="LytTR"/>
    <property type="match status" value="1"/>
</dbReference>
<evidence type="ECO:0000259" key="2">
    <source>
        <dbReference type="PROSITE" id="PS50110"/>
    </source>
</evidence>
<dbReference type="SMART" id="SM00850">
    <property type="entry name" value="LytTR"/>
    <property type="match status" value="1"/>
</dbReference>
<evidence type="ECO:0000313" key="4">
    <source>
        <dbReference type="EMBL" id="MDY0745801.1"/>
    </source>
</evidence>
<keyword evidence="1" id="KW-0597">Phosphoprotein</keyword>
<dbReference type="PANTHER" id="PTHR37299:SF1">
    <property type="entry name" value="STAGE 0 SPORULATION PROTEIN A HOMOLOG"/>
    <property type="match status" value="1"/>
</dbReference>
<feature type="domain" description="HTH LytTR-type" evidence="3">
    <location>
        <begin position="143"/>
        <end position="247"/>
    </location>
</feature>
<dbReference type="EMBL" id="JAXCLA010000004">
    <property type="protein sequence ID" value="MDY0745801.1"/>
    <property type="molecule type" value="Genomic_DNA"/>
</dbReference>
<dbReference type="PANTHER" id="PTHR37299">
    <property type="entry name" value="TRANSCRIPTIONAL REGULATOR-RELATED"/>
    <property type="match status" value="1"/>
</dbReference>
<dbReference type="InterPro" id="IPR046947">
    <property type="entry name" value="LytR-like"/>
</dbReference>
<gene>
    <name evidence="4" type="ORF">SNE35_14875</name>
</gene>
<proteinExistence type="predicted"/>
<dbReference type="SUPFAM" id="SSF52172">
    <property type="entry name" value="CheY-like"/>
    <property type="match status" value="1"/>
</dbReference>
<dbReference type="GO" id="GO:0003677">
    <property type="term" value="F:DNA binding"/>
    <property type="evidence" value="ECO:0007669"/>
    <property type="project" value="UniProtKB-KW"/>
</dbReference>
<dbReference type="InterPro" id="IPR007492">
    <property type="entry name" value="LytTR_DNA-bd_dom"/>
</dbReference>
<dbReference type="Pfam" id="PF00072">
    <property type="entry name" value="Response_reg"/>
    <property type="match status" value="1"/>
</dbReference>
<reference evidence="4 5" key="1">
    <citation type="submission" date="2023-11" db="EMBL/GenBank/DDBJ databases">
        <title>Paucibacter sp. nov., isolated from fresh soil in Korea.</title>
        <authorList>
            <person name="Le N.T.T."/>
        </authorList>
    </citation>
    <scope>NUCLEOTIDE SEQUENCE [LARGE SCALE GENOMIC DNA]</scope>
    <source>
        <strain evidence="4 5">R3-3</strain>
    </source>
</reference>
<name>A0ABU5DJ39_9BURK</name>
<accession>A0ABU5DJ39</accession>
<evidence type="ECO:0000313" key="5">
    <source>
        <dbReference type="Proteomes" id="UP001285263"/>
    </source>
</evidence>